<dbReference type="PANTHER" id="PTHR46577:SF1">
    <property type="entry name" value="HTH-TYPE TRANSCRIPTIONAL REGULATORY PROTEIN GABR"/>
    <property type="match status" value="1"/>
</dbReference>
<keyword evidence="4" id="KW-0238">DNA-binding</keyword>
<organism evidence="7 8">
    <name type="scientific">Tsukamurella soli</name>
    <dbReference type="NCBI Taxonomy" id="644556"/>
    <lineage>
        <taxon>Bacteria</taxon>
        <taxon>Bacillati</taxon>
        <taxon>Actinomycetota</taxon>
        <taxon>Actinomycetes</taxon>
        <taxon>Mycobacteriales</taxon>
        <taxon>Tsukamurellaceae</taxon>
        <taxon>Tsukamurella</taxon>
    </lineage>
</organism>
<gene>
    <name evidence="7" type="ORF">GCM10023147_40000</name>
</gene>
<reference evidence="8" key="1">
    <citation type="journal article" date="2019" name="Int. J. Syst. Evol. Microbiol.">
        <title>The Global Catalogue of Microorganisms (GCM) 10K type strain sequencing project: providing services to taxonomists for standard genome sequencing and annotation.</title>
        <authorList>
            <consortium name="The Broad Institute Genomics Platform"/>
            <consortium name="The Broad Institute Genome Sequencing Center for Infectious Disease"/>
            <person name="Wu L."/>
            <person name="Ma J."/>
        </authorList>
    </citation>
    <scope>NUCLEOTIDE SEQUENCE [LARGE SCALE GENOMIC DNA]</scope>
    <source>
        <strain evidence="8">JCM 17688</strain>
    </source>
</reference>
<dbReference type="PRINTS" id="PR00035">
    <property type="entry name" value="HTHGNTR"/>
</dbReference>
<dbReference type="Proteomes" id="UP001500635">
    <property type="component" value="Unassembled WGS sequence"/>
</dbReference>
<dbReference type="SMART" id="SM00345">
    <property type="entry name" value="HTH_GNTR"/>
    <property type="match status" value="1"/>
</dbReference>
<dbReference type="InterPro" id="IPR015421">
    <property type="entry name" value="PyrdxlP-dep_Trfase_major"/>
</dbReference>
<keyword evidence="8" id="KW-1185">Reference proteome</keyword>
<proteinExistence type="inferred from homology"/>
<dbReference type="GO" id="GO:0008483">
    <property type="term" value="F:transaminase activity"/>
    <property type="evidence" value="ECO:0007669"/>
    <property type="project" value="UniProtKB-KW"/>
</dbReference>
<dbReference type="CDD" id="cd07377">
    <property type="entry name" value="WHTH_GntR"/>
    <property type="match status" value="1"/>
</dbReference>
<accession>A0ABP8K6C1</accession>
<evidence type="ECO:0000256" key="1">
    <source>
        <dbReference type="ARBA" id="ARBA00005384"/>
    </source>
</evidence>
<dbReference type="Pfam" id="PF00392">
    <property type="entry name" value="GntR"/>
    <property type="match status" value="1"/>
</dbReference>
<keyword evidence="2" id="KW-0663">Pyridoxal phosphate</keyword>
<dbReference type="Pfam" id="PF00155">
    <property type="entry name" value="Aminotran_1_2"/>
    <property type="match status" value="1"/>
</dbReference>
<keyword evidence="3" id="KW-0805">Transcription regulation</keyword>
<dbReference type="Gene3D" id="3.90.1150.10">
    <property type="entry name" value="Aspartate Aminotransferase, domain 1"/>
    <property type="match status" value="1"/>
</dbReference>
<dbReference type="PANTHER" id="PTHR46577">
    <property type="entry name" value="HTH-TYPE TRANSCRIPTIONAL REGULATORY PROTEIN GABR"/>
    <property type="match status" value="1"/>
</dbReference>
<evidence type="ECO:0000256" key="4">
    <source>
        <dbReference type="ARBA" id="ARBA00023125"/>
    </source>
</evidence>
<dbReference type="InterPro" id="IPR051446">
    <property type="entry name" value="HTH_trans_reg/aminotransferase"/>
</dbReference>
<name>A0ABP8K6C1_9ACTN</name>
<dbReference type="SUPFAM" id="SSF53383">
    <property type="entry name" value="PLP-dependent transferases"/>
    <property type="match status" value="1"/>
</dbReference>
<evidence type="ECO:0000313" key="7">
    <source>
        <dbReference type="EMBL" id="GAA4400911.1"/>
    </source>
</evidence>
<dbReference type="InterPro" id="IPR036390">
    <property type="entry name" value="WH_DNA-bd_sf"/>
</dbReference>
<feature type="domain" description="HTH gntR-type" evidence="6">
    <location>
        <begin position="27"/>
        <end position="96"/>
    </location>
</feature>
<dbReference type="InterPro" id="IPR015424">
    <property type="entry name" value="PyrdxlP-dep_Trfase"/>
</dbReference>
<evidence type="ECO:0000256" key="2">
    <source>
        <dbReference type="ARBA" id="ARBA00022898"/>
    </source>
</evidence>
<protein>
    <submittedName>
        <fullName evidence="7">PLP-dependent aminotransferase family protein</fullName>
    </submittedName>
</protein>
<dbReference type="InterPro" id="IPR015422">
    <property type="entry name" value="PyrdxlP-dep_Trfase_small"/>
</dbReference>
<dbReference type="Gene3D" id="3.40.640.10">
    <property type="entry name" value="Type I PLP-dependent aspartate aminotransferase-like (Major domain)"/>
    <property type="match status" value="1"/>
</dbReference>
<dbReference type="SUPFAM" id="SSF46785">
    <property type="entry name" value="Winged helix' DNA-binding domain"/>
    <property type="match status" value="1"/>
</dbReference>
<keyword evidence="7" id="KW-0808">Transferase</keyword>
<keyword evidence="5" id="KW-0804">Transcription</keyword>
<evidence type="ECO:0000259" key="6">
    <source>
        <dbReference type="PROSITE" id="PS50949"/>
    </source>
</evidence>
<dbReference type="Gene3D" id="1.10.10.10">
    <property type="entry name" value="Winged helix-like DNA-binding domain superfamily/Winged helix DNA-binding domain"/>
    <property type="match status" value="1"/>
</dbReference>
<evidence type="ECO:0000313" key="8">
    <source>
        <dbReference type="Proteomes" id="UP001500635"/>
    </source>
</evidence>
<evidence type="ECO:0000256" key="5">
    <source>
        <dbReference type="ARBA" id="ARBA00023163"/>
    </source>
</evidence>
<dbReference type="PROSITE" id="PS50949">
    <property type="entry name" value="HTH_GNTR"/>
    <property type="match status" value="1"/>
</dbReference>
<dbReference type="InterPro" id="IPR000524">
    <property type="entry name" value="Tscrpt_reg_HTH_GntR"/>
</dbReference>
<sequence>MASAASLARQLGAWRPATGHGAPSSRRPAYLSIAEAVRLLVLDGRVPVGTALPSERALAAELGVSRTTVTAAYADLRESGHLQSRQGMRSVLSLPVAVPAEPADAGHDAIALNVAAPAAPDGIVQEGYRHAVAALPPYLSGTGVYPTGIRALREAVAIRYTERGLPTRPEQILVTAGAQHALRIVLDAVVSPGERVVVEQPTHHGTLLALRRHRARAVPLGLHPERGWDLDQLEAVVRRHHPRMIFTIADFHNPTGLLLDAAGRAAMTAIAAANGATVVVDETMAELGLDAAPPPPVAAFARRGAHVVTIGSASKTVWAGLRIGWIRADEDTIPQLAAARYELDLAGTVLEQLAAAYTLGHLDDFLPARRRMLLANRSVVRSELAEHLPGATTVPGPGGLCLWVALPAPLATATATAAARRGVRLTPGSAFTVDGAGERHIRIPYTLPEPLLRSAVATVGAAYREAAGAGTPTARLEQGLVV</sequence>
<dbReference type="CDD" id="cd00609">
    <property type="entry name" value="AAT_like"/>
    <property type="match status" value="1"/>
</dbReference>
<comment type="caution">
    <text evidence="7">The sequence shown here is derived from an EMBL/GenBank/DDBJ whole genome shotgun (WGS) entry which is preliminary data.</text>
</comment>
<comment type="similarity">
    <text evidence="1">In the C-terminal section; belongs to the class-I pyridoxal-phosphate-dependent aminotransferase family.</text>
</comment>
<dbReference type="InterPro" id="IPR036388">
    <property type="entry name" value="WH-like_DNA-bd_sf"/>
</dbReference>
<dbReference type="InterPro" id="IPR004839">
    <property type="entry name" value="Aminotransferase_I/II_large"/>
</dbReference>
<dbReference type="EMBL" id="BAABFR010000083">
    <property type="protein sequence ID" value="GAA4400911.1"/>
    <property type="molecule type" value="Genomic_DNA"/>
</dbReference>
<keyword evidence="7" id="KW-0032">Aminotransferase</keyword>
<evidence type="ECO:0000256" key="3">
    <source>
        <dbReference type="ARBA" id="ARBA00023015"/>
    </source>
</evidence>